<organism evidence="2">
    <name type="scientific">marine metagenome</name>
    <dbReference type="NCBI Taxonomy" id="408172"/>
    <lineage>
        <taxon>unclassified sequences</taxon>
        <taxon>metagenomes</taxon>
        <taxon>ecological metagenomes</taxon>
    </lineage>
</organism>
<name>A0A382BID4_9ZZZZ</name>
<reference evidence="2" key="1">
    <citation type="submission" date="2018-05" db="EMBL/GenBank/DDBJ databases">
        <authorList>
            <person name="Lanie J.A."/>
            <person name="Ng W.-L."/>
            <person name="Kazmierczak K.M."/>
            <person name="Andrzejewski T.M."/>
            <person name="Davidsen T.M."/>
            <person name="Wayne K.J."/>
            <person name="Tettelin H."/>
            <person name="Glass J.I."/>
            <person name="Rusch D."/>
            <person name="Podicherti R."/>
            <person name="Tsui H.-C.T."/>
            <person name="Winkler M.E."/>
        </authorList>
    </citation>
    <scope>NUCLEOTIDE SEQUENCE</scope>
</reference>
<keyword evidence="1" id="KW-1133">Transmembrane helix</keyword>
<accession>A0A382BID4</accession>
<evidence type="ECO:0008006" key="3">
    <source>
        <dbReference type="Google" id="ProtNLM"/>
    </source>
</evidence>
<dbReference type="EMBL" id="UINC01029968">
    <property type="protein sequence ID" value="SVB13600.1"/>
    <property type="molecule type" value="Genomic_DNA"/>
</dbReference>
<dbReference type="AlphaFoldDB" id="A0A382BID4"/>
<keyword evidence="1" id="KW-0812">Transmembrane</keyword>
<proteinExistence type="predicted"/>
<sequence length="170" mass="18617">MDRSDPTLHVKRTFMVIGAGVLTVFILSLLFMVSQGRKGLSDERIVLAVLPFETESTQDSTDRYAGFAEGLAAYFGRSDPQILGVLGPASTSRYMGLDPVAIGNELLADFVVTGQEYSAEDNLILAVELIQVSDRSVLWSREFQLTEEADLRGLLVEVSTEVTSTLDLPR</sequence>
<keyword evidence="1" id="KW-0472">Membrane</keyword>
<evidence type="ECO:0000313" key="2">
    <source>
        <dbReference type="EMBL" id="SVB13600.1"/>
    </source>
</evidence>
<protein>
    <recommendedName>
        <fullName evidence="3">TolB N-terminal domain-containing protein</fullName>
    </recommendedName>
</protein>
<evidence type="ECO:0000256" key="1">
    <source>
        <dbReference type="SAM" id="Phobius"/>
    </source>
</evidence>
<feature type="transmembrane region" description="Helical" evidence="1">
    <location>
        <begin position="12"/>
        <end position="33"/>
    </location>
</feature>
<gene>
    <name evidence="2" type="ORF">METZ01_LOCUS166454</name>
</gene>